<evidence type="ECO:0000256" key="3">
    <source>
        <dbReference type="ARBA" id="ARBA00022980"/>
    </source>
</evidence>
<dbReference type="CDD" id="cd00495">
    <property type="entry name" value="Ribosomal_L25_TL5_CTC"/>
    <property type="match status" value="1"/>
</dbReference>
<comment type="caution">
    <text evidence="9">The sequence shown here is derived from an EMBL/GenBank/DDBJ whole genome shotgun (WGS) entry which is preliminary data.</text>
</comment>
<dbReference type="PANTHER" id="PTHR33284">
    <property type="entry name" value="RIBOSOMAL PROTEIN L25/GLN-TRNA SYNTHETASE, ANTI-CODON-BINDING DOMAIN-CONTAINING PROTEIN"/>
    <property type="match status" value="1"/>
</dbReference>
<dbReference type="GO" id="GO:0022625">
    <property type="term" value="C:cytosolic large ribosomal subunit"/>
    <property type="evidence" value="ECO:0007669"/>
    <property type="project" value="TreeGrafter"/>
</dbReference>
<dbReference type="FunFam" id="2.40.240.10:FF:000002">
    <property type="entry name" value="50S ribosomal protein L25"/>
    <property type="match status" value="1"/>
</dbReference>
<dbReference type="InterPro" id="IPR001021">
    <property type="entry name" value="Ribosomal_bL25_long"/>
</dbReference>
<evidence type="ECO:0000256" key="6">
    <source>
        <dbReference type="SAM" id="MobiDB-lite"/>
    </source>
</evidence>
<evidence type="ECO:0000259" key="8">
    <source>
        <dbReference type="Pfam" id="PF14693"/>
    </source>
</evidence>
<dbReference type="GO" id="GO:0003735">
    <property type="term" value="F:structural constituent of ribosome"/>
    <property type="evidence" value="ECO:0007669"/>
    <property type="project" value="InterPro"/>
</dbReference>
<dbReference type="NCBIfam" id="NF004612">
    <property type="entry name" value="PRK05943.1"/>
    <property type="match status" value="1"/>
</dbReference>
<dbReference type="InterPro" id="IPR029751">
    <property type="entry name" value="Ribosomal_L25_dom"/>
</dbReference>
<dbReference type="InterPro" id="IPR020930">
    <property type="entry name" value="Ribosomal_uL5_bac-type"/>
</dbReference>
<keyword evidence="3 5" id="KW-0689">Ribosomal protein</keyword>
<comment type="similarity">
    <text evidence="5">Belongs to the bacterial ribosomal protein bL25 family. CTC subfamily.</text>
</comment>
<evidence type="ECO:0000313" key="9">
    <source>
        <dbReference type="EMBL" id="TDK21772.1"/>
    </source>
</evidence>
<dbReference type="InterPro" id="IPR011035">
    <property type="entry name" value="Ribosomal_bL25/Gln-tRNA_synth"/>
</dbReference>
<dbReference type="Pfam" id="PF14693">
    <property type="entry name" value="Ribosomal_TL5_C"/>
    <property type="match status" value="1"/>
</dbReference>
<comment type="subunit">
    <text evidence="5">Part of the 50S ribosomal subunit; part of the 5S rRNA/L5/L18/L25 subcomplex. Contacts the 5S rRNA. Binds to the 5S rRNA independently of L5 and L18.</text>
</comment>
<dbReference type="GO" id="GO:0008097">
    <property type="term" value="F:5S rRNA binding"/>
    <property type="evidence" value="ECO:0007669"/>
    <property type="project" value="InterPro"/>
</dbReference>
<dbReference type="HAMAP" id="MF_01334">
    <property type="entry name" value="Ribosomal_bL25_CTC"/>
    <property type="match status" value="1"/>
</dbReference>
<feature type="region of interest" description="Disordered" evidence="6">
    <location>
        <begin position="1"/>
        <end position="21"/>
    </location>
</feature>
<dbReference type="InterPro" id="IPR020055">
    <property type="entry name" value="Ribosomal_bL25_short"/>
</dbReference>
<dbReference type="GO" id="GO:0006412">
    <property type="term" value="P:translation"/>
    <property type="evidence" value="ECO:0007669"/>
    <property type="project" value="UniProtKB-UniRule"/>
</dbReference>
<dbReference type="SUPFAM" id="SSF50715">
    <property type="entry name" value="Ribosomal protein L25-like"/>
    <property type="match status" value="1"/>
</dbReference>
<evidence type="ECO:0000259" key="7">
    <source>
        <dbReference type="Pfam" id="PF01386"/>
    </source>
</evidence>
<dbReference type="NCBIfam" id="NF004130">
    <property type="entry name" value="PRK05618.1-5"/>
    <property type="match status" value="1"/>
</dbReference>
<proteinExistence type="inferred from homology"/>
<sequence>MATTHEIKVERREDEGKGASRRLRHAAKIPAIVYGGELKPVSIQLDHETVWLASQNEWFYSSILDLSLGGDVQKVLLRDMQRHPYKQLIMHLDFQRVNDNETLRTSVPLHFLNEDTSPAGKSSDVVVMHELNEVEVECLPKDLPEYLEIDLAALSVGDIVHLSDIKLPKGVEIPALKQGKEHDVAVVIAKHGQEDVVEDEAAEEGAEVPASKVAKDDDK</sequence>
<feature type="compositionally biased region" description="Basic and acidic residues" evidence="6">
    <location>
        <begin position="1"/>
        <end position="18"/>
    </location>
</feature>
<dbReference type="EMBL" id="SMTF01000015">
    <property type="protein sequence ID" value="TDK21772.1"/>
    <property type="molecule type" value="Genomic_DNA"/>
</dbReference>
<evidence type="ECO:0000256" key="1">
    <source>
        <dbReference type="ARBA" id="ARBA00022730"/>
    </source>
</evidence>
<dbReference type="OrthoDB" id="9806411at2"/>
<keyword evidence="1 5" id="KW-0699">rRNA-binding</keyword>
<dbReference type="InterPro" id="IPR020056">
    <property type="entry name" value="Rbsml_bL25/Gln-tRNA_synth_N"/>
</dbReference>
<dbReference type="Gene3D" id="2.170.120.20">
    <property type="entry name" value="Ribosomal protein L25, beta domain"/>
    <property type="match status" value="1"/>
</dbReference>
<name>A0A4R5TLE1_9GAMM</name>
<dbReference type="Proteomes" id="UP000294796">
    <property type="component" value="Unassembled WGS sequence"/>
</dbReference>
<dbReference type="NCBIfam" id="NF004128">
    <property type="entry name" value="PRK05618.1-2"/>
    <property type="match status" value="1"/>
</dbReference>
<dbReference type="AlphaFoldDB" id="A0A4R5TLE1"/>
<reference evidence="9 10" key="1">
    <citation type="submission" date="2019-03" db="EMBL/GenBank/DDBJ databases">
        <title>Luteimonas zhaokaii sp.nov., isolated from the rectal contents of Plateau pika in Yushu, Qinghai Province, China.</title>
        <authorList>
            <person name="Zhang G."/>
        </authorList>
    </citation>
    <scope>NUCLEOTIDE SEQUENCE [LARGE SCALE GENOMIC DNA]</scope>
    <source>
        <strain evidence="9 10">B9</strain>
    </source>
</reference>
<keyword evidence="2 5" id="KW-0694">RNA-binding</keyword>
<feature type="domain" description="Large ribosomal subunit protein bL25 L25" evidence="7">
    <location>
        <begin position="7"/>
        <end position="94"/>
    </location>
</feature>
<dbReference type="Pfam" id="PF01386">
    <property type="entry name" value="Ribosomal_L25p"/>
    <property type="match status" value="1"/>
</dbReference>
<comment type="function">
    <text evidence="5">This is one of the proteins that binds to the 5S RNA in the ribosome where it forms part of the central protuberance.</text>
</comment>
<dbReference type="RefSeq" id="WP_133323327.1">
    <property type="nucleotide sequence ID" value="NZ_SMTF01000015.1"/>
</dbReference>
<dbReference type="InterPro" id="IPR020057">
    <property type="entry name" value="Ribosomal_bL25_b-dom"/>
</dbReference>
<protein>
    <recommendedName>
        <fullName evidence="5">Large ribosomal subunit protein bL25</fullName>
    </recommendedName>
    <alternativeName>
        <fullName evidence="5">General stress protein CTC</fullName>
    </alternativeName>
</protein>
<evidence type="ECO:0000256" key="2">
    <source>
        <dbReference type="ARBA" id="ARBA00022884"/>
    </source>
</evidence>
<gene>
    <name evidence="5" type="primary">rplY</name>
    <name evidence="5" type="synonym">ctc</name>
    <name evidence="9" type="ORF">E2F46_14640</name>
</gene>
<dbReference type="PANTHER" id="PTHR33284:SF1">
    <property type="entry name" value="RIBOSOMAL PROTEIN L25_GLN-TRNA SYNTHETASE, ANTI-CODON-BINDING DOMAIN-CONTAINING PROTEIN"/>
    <property type="match status" value="1"/>
</dbReference>
<dbReference type="Gene3D" id="2.40.240.10">
    <property type="entry name" value="Ribosomal Protein L25, Chain P"/>
    <property type="match status" value="1"/>
</dbReference>
<organism evidence="9 10">
    <name type="scientific">Luteimonas aestuarii</name>
    <dbReference type="NCBI Taxonomy" id="453837"/>
    <lineage>
        <taxon>Bacteria</taxon>
        <taxon>Pseudomonadati</taxon>
        <taxon>Pseudomonadota</taxon>
        <taxon>Gammaproteobacteria</taxon>
        <taxon>Lysobacterales</taxon>
        <taxon>Lysobacteraceae</taxon>
        <taxon>Luteimonas</taxon>
    </lineage>
</organism>
<dbReference type="HAMAP" id="MF_01336">
    <property type="entry name" value="Ribosomal_bL25"/>
    <property type="match status" value="1"/>
</dbReference>
<feature type="region of interest" description="Disordered" evidence="6">
    <location>
        <begin position="196"/>
        <end position="219"/>
    </location>
</feature>
<accession>A0A4R5TLE1</accession>
<feature type="domain" description="Large ribosomal subunit protein bL25 beta" evidence="8">
    <location>
        <begin position="103"/>
        <end position="187"/>
    </location>
</feature>
<dbReference type="NCBIfam" id="TIGR00731">
    <property type="entry name" value="bL25_bact_ctc"/>
    <property type="match status" value="1"/>
</dbReference>
<evidence type="ECO:0000256" key="4">
    <source>
        <dbReference type="ARBA" id="ARBA00023274"/>
    </source>
</evidence>
<dbReference type="InterPro" id="IPR037121">
    <property type="entry name" value="Ribosomal_bL25_C"/>
</dbReference>
<evidence type="ECO:0000256" key="5">
    <source>
        <dbReference type="HAMAP-Rule" id="MF_01334"/>
    </source>
</evidence>
<keyword evidence="4 5" id="KW-0687">Ribonucleoprotein</keyword>
<keyword evidence="10" id="KW-1185">Reference proteome</keyword>
<evidence type="ECO:0000313" key="10">
    <source>
        <dbReference type="Proteomes" id="UP000294796"/>
    </source>
</evidence>
<feature type="compositionally biased region" description="Acidic residues" evidence="6">
    <location>
        <begin position="196"/>
        <end position="206"/>
    </location>
</feature>